<evidence type="ECO:0000313" key="1">
    <source>
        <dbReference type="EMBL" id="RZC43999.1"/>
    </source>
</evidence>
<dbReference type="Proteomes" id="UP000316621">
    <property type="component" value="Chromosome 1"/>
</dbReference>
<sequence length="37" mass="4085">MLLIGIIMTISHTTNKTRQIPAGFLQAVSDLNHMSKC</sequence>
<accession>A0A4Y7I9C6</accession>
<proteinExistence type="predicted"/>
<protein>
    <submittedName>
        <fullName evidence="1">Uncharacterized protein</fullName>
    </submittedName>
</protein>
<organism evidence="1 2">
    <name type="scientific">Papaver somniferum</name>
    <name type="common">Opium poppy</name>
    <dbReference type="NCBI Taxonomy" id="3469"/>
    <lineage>
        <taxon>Eukaryota</taxon>
        <taxon>Viridiplantae</taxon>
        <taxon>Streptophyta</taxon>
        <taxon>Embryophyta</taxon>
        <taxon>Tracheophyta</taxon>
        <taxon>Spermatophyta</taxon>
        <taxon>Magnoliopsida</taxon>
        <taxon>Ranunculales</taxon>
        <taxon>Papaveraceae</taxon>
        <taxon>Papaveroideae</taxon>
        <taxon>Papaver</taxon>
    </lineage>
</organism>
<dbReference type="AlphaFoldDB" id="A0A4Y7I9C6"/>
<evidence type="ECO:0000313" key="2">
    <source>
        <dbReference type="Proteomes" id="UP000316621"/>
    </source>
</evidence>
<gene>
    <name evidence="1" type="ORF">C5167_036949</name>
</gene>
<reference evidence="1 2" key="1">
    <citation type="journal article" date="2018" name="Science">
        <title>The opium poppy genome and morphinan production.</title>
        <authorList>
            <person name="Guo L."/>
            <person name="Winzer T."/>
            <person name="Yang X."/>
            <person name="Li Y."/>
            <person name="Ning Z."/>
            <person name="He Z."/>
            <person name="Teodor R."/>
            <person name="Lu Y."/>
            <person name="Bowser T.A."/>
            <person name="Graham I.A."/>
            <person name="Ye K."/>
        </authorList>
    </citation>
    <scope>NUCLEOTIDE SEQUENCE [LARGE SCALE GENOMIC DNA]</scope>
    <source>
        <strain evidence="2">cv. HN1</strain>
        <tissue evidence="1">Leaves</tissue>
    </source>
</reference>
<dbReference type="Gramene" id="RZC43999">
    <property type="protein sequence ID" value="RZC43999"/>
    <property type="gene ID" value="C5167_036949"/>
</dbReference>
<name>A0A4Y7I9C6_PAPSO</name>
<dbReference type="EMBL" id="CM010715">
    <property type="protein sequence ID" value="RZC43999.1"/>
    <property type="molecule type" value="Genomic_DNA"/>
</dbReference>
<keyword evidence="2" id="KW-1185">Reference proteome</keyword>